<evidence type="ECO:0000256" key="5">
    <source>
        <dbReference type="ARBA" id="ARBA00023136"/>
    </source>
</evidence>
<dbReference type="Ensembl" id="ENSOABT00000016966.2">
    <property type="protein sequence ID" value="ENSOABP00000016460.1"/>
    <property type="gene ID" value="ENSOABG00000008101.2"/>
</dbReference>
<evidence type="ECO:0000256" key="7">
    <source>
        <dbReference type="ARBA" id="ARBA00023170"/>
    </source>
</evidence>
<reference evidence="15" key="2">
    <citation type="submission" date="2025-09" db="UniProtKB">
        <authorList>
            <consortium name="Ensembl"/>
        </authorList>
    </citation>
    <scope>IDENTIFICATION</scope>
</reference>
<feature type="domain" description="TNFR-Cys" evidence="14">
    <location>
        <begin position="121"/>
        <end position="161"/>
    </location>
</feature>
<sequence>NSYNRHFHTQVFVPVLVLLLKSTTAYPQAGLKVGSSRARRQANCPANQYQNGNLCCLNCKAGTYVKSPCTVDGERGQCEECDYDTYIKHDNGLRFCLKCTRCRPDEEIVSSCTHTEDTKCQCKPGRFCDPNQACEVCLKCSRCAEDEEKVRNCTSTTNTECKKIQNKSGSDPGIAVVVVVVVVLCVLAAITFAGIFFYKKKCKTGSQRNLSDRSKAEQQYTAIQTPEDKDTRRPTSTNLILSQHLVRVKSANIAEDERQILNPSLNSSASNSQHSLTDALTPAPQASPVVPEQLHRREEVPLPELVPVNGEESLRKCFEYFEELDVNYHKRFFRQLEISDNVIKSKENLPYEDRIHELLHIWVEKEGKGASLNDLLQALNTLNQRRTAETIHQKAVDSGHFLPLWVGDCVIVSN</sequence>
<dbReference type="InterPro" id="IPR052491">
    <property type="entry name" value="TNFRSF10"/>
</dbReference>
<feature type="transmembrane region" description="Helical" evidence="11">
    <location>
        <begin position="173"/>
        <end position="198"/>
    </location>
</feature>
<feature type="chain" id="PRO_5025573327" description="Tumor necrosis factor receptor superfamily, member a" evidence="12">
    <location>
        <begin position="26"/>
        <end position="414"/>
    </location>
</feature>
<keyword evidence="11" id="KW-1133">Transmembrane helix</keyword>
<evidence type="ECO:0008006" key="17">
    <source>
        <dbReference type="Google" id="ProtNLM"/>
    </source>
</evidence>
<feature type="disulfide bond" evidence="9">
    <location>
        <begin position="102"/>
        <end position="120"/>
    </location>
</feature>
<keyword evidence="6 9" id="KW-1015">Disulfide bond</keyword>
<feature type="disulfide bond" evidence="9">
    <location>
        <begin position="122"/>
        <end position="137"/>
    </location>
</feature>
<dbReference type="InterPro" id="IPR034029">
    <property type="entry name" value="TNFRSF10A/B_death"/>
</dbReference>
<dbReference type="SMART" id="SM00005">
    <property type="entry name" value="DEATH"/>
    <property type="match status" value="1"/>
</dbReference>
<keyword evidence="2" id="KW-0053">Apoptosis</keyword>
<dbReference type="PANTHER" id="PTHR46330:SF6">
    <property type="entry name" value="HEMATOPOIETIC DEATH RECEPTOR-RELATED"/>
    <property type="match status" value="1"/>
</dbReference>
<feature type="repeat" description="TNFR-Cys" evidence="9">
    <location>
        <begin position="121"/>
        <end position="161"/>
    </location>
</feature>
<evidence type="ECO:0000256" key="8">
    <source>
        <dbReference type="ARBA" id="ARBA00023180"/>
    </source>
</evidence>
<dbReference type="SUPFAM" id="SSF57586">
    <property type="entry name" value="TNF receptor-like"/>
    <property type="match status" value="2"/>
</dbReference>
<keyword evidence="11" id="KW-0812">Transmembrane</keyword>
<dbReference type="CDD" id="cd08315">
    <property type="entry name" value="Death_TRAILR_DR4_DR5"/>
    <property type="match status" value="1"/>
</dbReference>
<evidence type="ECO:0000256" key="9">
    <source>
        <dbReference type="PROSITE-ProRule" id="PRU00206"/>
    </source>
</evidence>
<feature type="compositionally biased region" description="Low complexity" evidence="10">
    <location>
        <begin position="264"/>
        <end position="276"/>
    </location>
</feature>
<evidence type="ECO:0000256" key="2">
    <source>
        <dbReference type="ARBA" id="ARBA00022703"/>
    </source>
</evidence>
<evidence type="ECO:0000259" key="14">
    <source>
        <dbReference type="PROSITE" id="PS50050"/>
    </source>
</evidence>
<dbReference type="Pfam" id="PF00020">
    <property type="entry name" value="TNFR_c6"/>
    <property type="match status" value="2"/>
</dbReference>
<dbReference type="FunFam" id="2.10.50.10:FF:000004">
    <property type="entry name" value="Tumor necrosis factor receptor superfamily member 6"/>
    <property type="match status" value="1"/>
</dbReference>
<accession>A0A668SQE6</accession>
<keyword evidence="3 12" id="KW-0732">Signal</keyword>
<keyword evidence="7" id="KW-0675">Receptor</keyword>
<feature type="disulfide bond" evidence="9">
    <location>
        <begin position="143"/>
        <end position="161"/>
    </location>
</feature>
<evidence type="ECO:0000259" key="13">
    <source>
        <dbReference type="PROSITE" id="PS50017"/>
    </source>
</evidence>
<evidence type="ECO:0000313" key="15">
    <source>
        <dbReference type="Ensembl" id="ENSOABP00000016460.1"/>
    </source>
</evidence>
<dbReference type="AlphaFoldDB" id="A0A668SQE6"/>
<keyword evidence="5 11" id="KW-0472">Membrane</keyword>
<gene>
    <name evidence="15" type="primary">hdr</name>
</gene>
<feature type="disulfide bond" evidence="9">
    <location>
        <begin position="81"/>
        <end position="96"/>
    </location>
</feature>
<evidence type="ECO:0000256" key="3">
    <source>
        <dbReference type="ARBA" id="ARBA00022729"/>
    </source>
</evidence>
<keyword evidence="16" id="KW-1185">Reference proteome</keyword>
<name>A0A668SQE6_OREAU</name>
<dbReference type="OMA" id="HEDRIHY"/>
<dbReference type="GO" id="GO:0009986">
    <property type="term" value="C:cell surface"/>
    <property type="evidence" value="ECO:0007669"/>
    <property type="project" value="TreeGrafter"/>
</dbReference>
<feature type="region of interest" description="Disordered" evidence="10">
    <location>
        <begin position="213"/>
        <end position="236"/>
    </location>
</feature>
<feature type="signal peptide" evidence="12">
    <location>
        <begin position="1"/>
        <end position="25"/>
    </location>
</feature>
<dbReference type="Gene3D" id="1.10.533.10">
    <property type="entry name" value="Death Domain, Fas"/>
    <property type="match status" value="1"/>
</dbReference>
<evidence type="ECO:0000256" key="4">
    <source>
        <dbReference type="ARBA" id="ARBA00022737"/>
    </source>
</evidence>
<feature type="domain" description="Death" evidence="13">
    <location>
        <begin position="330"/>
        <end position="395"/>
    </location>
</feature>
<dbReference type="GO" id="GO:0005886">
    <property type="term" value="C:plasma membrane"/>
    <property type="evidence" value="ECO:0007669"/>
    <property type="project" value="TreeGrafter"/>
</dbReference>
<dbReference type="Pfam" id="PF00531">
    <property type="entry name" value="Death"/>
    <property type="match status" value="1"/>
</dbReference>
<feature type="repeat" description="TNFR-Cys" evidence="9">
    <location>
        <begin position="80"/>
        <end position="120"/>
    </location>
</feature>
<keyword evidence="8" id="KW-0325">Glycoprotein</keyword>
<evidence type="ECO:0000313" key="16">
    <source>
        <dbReference type="Proteomes" id="UP000472276"/>
    </source>
</evidence>
<dbReference type="Gene3D" id="2.10.50.10">
    <property type="entry name" value="Tumor Necrosis Factor Receptor, subunit A, domain 2"/>
    <property type="match status" value="3"/>
</dbReference>
<dbReference type="Proteomes" id="UP000472276">
    <property type="component" value="Unassembled WGS sequence"/>
</dbReference>
<evidence type="ECO:0000256" key="6">
    <source>
        <dbReference type="ARBA" id="ARBA00023157"/>
    </source>
</evidence>
<proteinExistence type="predicted"/>
<dbReference type="PANTHER" id="PTHR46330">
    <property type="entry name" value="TUMOR NECROSIS FACTOR RECEPTOR SUPERFAMILY MEMBER 10B"/>
    <property type="match status" value="1"/>
</dbReference>
<feature type="disulfide bond" evidence="9">
    <location>
        <begin position="140"/>
        <end position="153"/>
    </location>
</feature>
<comment type="subcellular location">
    <subcellularLocation>
        <location evidence="1">Membrane</location>
    </subcellularLocation>
</comment>
<dbReference type="GO" id="GO:0043065">
    <property type="term" value="P:positive regulation of apoptotic process"/>
    <property type="evidence" value="ECO:0007669"/>
    <property type="project" value="TreeGrafter"/>
</dbReference>
<dbReference type="GO" id="GO:0004888">
    <property type="term" value="F:transmembrane signaling receptor activity"/>
    <property type="evidence" value="ECO:0007669"/>
    <property type="project" value="UniProtKB-ARBA"/>
</dbReference>
<protein>
    <recommendedName>
        <fullName evidence="17">Tumor necrosis factor receptor superfamily, member a</fullName>
    </recommendedName>
</protein>
<dbReference type="PROSITE" id="PS50050">
    <property type="entry name" value="TNFR_NGFR_2"/>
    <property type="match status" value="2"/>
</dbReference>
<keyword evidence="4" id="KW-0677">Repeat</keyword>
<feature type="disulfide bond" evidence="9">
    <location>
        <begin position="99"/>
        <end position="112"/>
    </location>
</feature>
<reference evidence="15" key="1">
    <citation type="submission" date="2025-08" db="UniProtKB">
        <authorList>
            <consortium name="Ensembl"/>
        </authorList>
    </citation>
    <scope>IDENTIFICATION</scope>
</reference>
<dbReference type="PROSITE" id="PS50017">
    <property type="entry name" value="DEATH_DOMAIN"/>
    <property type="match status" value="1"/>
</dbReference>
<dbReference type="SMART" id="SM00208">
    <property type="entry name" value="TNFR"/>
    <property type="match status" value="3"/>
</dbReference>
<dbReference type="InterPro" id="IPR011029">
    <property type="entry name" value="DEATH-like_dom_sf"/>
</dbReference>
<evidence type="ECO:0000256" key="12">
    <source>
        <dbReference type="SAM" id="SignalP"/>
    </source>
</evidence>
<organism evidence="15 16">
    <name type="scientific">Oreochromis aureus</name>
    <name type="common">Israeli tilapia</name>
    <name type="synonym">Chromis aureus</name>
    <dbReference type="NCBI Taxonomy" id="47969"/>
    <lineage>
        <taxon>Eukaryota</taxon>
        <taxon>Metazoa</taxon>
        <taxon>Chordata</taxon>
        <taxon>Craniata</taxon>
        <taxon>Vertebrata</taxon>
        <taxon>Euteleostomi</taxon>
        <taxon>Actinopterygii</taxon>
        <taxon>Neopterygii</taxon>
        <taxon>Teleostei</taxon>
        <taxon>Neoteleostei</taxon>
        <taxon>Acanthomorphata</taxon>
        <taxon>Ovalentaria</taxon>
        <taxon>Cichlomorphae</taxon>
        <taxon>Cichliformes</taxon>
        <taxon>Cichlidae</taxon>
        <taxon>African cichlids</taxon>
        <taxon>Pseudocrenilabrinae</taxon>
        <taxon>Oreochromini</taxon>
        <taxon>Oreochromis</taxon>
    </lineage>
</organism>
<dbReference type="GO" id="GO:0036462">
    <property type="term" value="P:TRAIL-activated apoptotic signaling pathway"/>
    <property type="evidence" value="ECO:0007669"/>
    <property type="project" value="TreeGrafter"/>
</dbReference>
<feature type="domain" description="TNFR-Cys" evidence="14">
    <location>
        <begin position="80"/>
        <end position="120"/>
    </location>
</feature>
<dbReference type="InterPro" id="IPR000488">
    <property type="entry name" value="Death_dom"/>
</dbReference>
<dbReference type="SUPFAM" id="SSF47986">
    <property type="entry name" value="DEATH domain"/>
    <property type="match status" value="1"/>
</dbReference>
<evidence type="ECO:0000256" key="1">
    <source>
        <dbReference type="ARBA" id="ARBA00004370"/>
    </source>
</evidence>
<dbReference type="InterPro" id="IPR001368">
    <property type="entry name" value="TNFR/NGFR_Cys_rich_reg"/>
</dbReference>
<evidence type="ECO:0000256" key="11">
    <source>
        <dbReference type="SAM" id="Phobius"/>
    </source>
</evidence>
<feature type="region of interest" description="Disordered" evidence="10">
    <location>
        <begin position="264"/>
        <end position="294"/>
    </location>
</feature>
<evidence type="ECO:0000256" key="10">
    <source>
        <dbReference type="SAM" id="MobiDB-lite"/>
    </source>
</evidence>